<protein>
    <submittedName>
        <fullName evidence="2">Uncharacterized protein</fullName>
    </submittedName>
</protein>
<evidence type="ECO:0000256" key="1">
    <source>
        <dbReference type="SAM" id="MobiDB-lite"/>
    </source>
</evidence>
<dbReference type="EMBL" id="VICG01000013">
    <property type="protein sequence ID" value="KAA8565696.1"/>
    <property type="molecule type" value="Genomic_DNA"/>
</dbReference>
<evidence type="ECO:0000313" key="3">
    <source>
        <dbReference type="Proteomes" id="UP000322873"/>
    </source>
</evidence>
<feature type="compositionally biased region" description="Polar residues" evidence="1">
    <location>
        <begin position="329"/>
        <end position="344"/>
    </location>
</feature>
<feature type="compositionally biased region" description="Polar residues" evidence="1">
    <location>
        <begin position="477"/>
        <end position="491"/>
    </location>
</feature>
<dbReference type="VEuPathDB" id="FungiDB:MFRU_006g02620"/>
<sequence length="570" mass="62322">MKVVAGAEYLEEQDLEVIAGISKNFIPSPGIEVPVRVVAKPPLLALRYPKLHNVCRLQFRFRDNSGFSQILNILTSLDLAITESVPSGSSLQYRPSTTDSTSSGLSMISSTPATSYLTPSQNTEFKVPMRPESACSTLQNSGRSYASQSNNHSFSRPQSTVSISSFMPQSKPSIEPLKSAQSLYVSQLEREPQAIQTSNFAAPSPNNITLSHDTYGYRALLQKSEELHRRSSAFPFCEPQSGDRLSSGSMLSFPVNSTNNDKGHEHTTVPDNLGSLESRPLSRPTDYFTSSGLGRRPISLPTEHDTCFDLSIPPKRHLPFSRAKVSQNLTSITPEDANPTVQTANKRKRPVGDTSDKKSVPDVSTSKERQVKRRVASRKNITHLPETTDSLSRTLPSTKHLTGGGLGISVQVKESSPLPVKSCVIPDASSVPSKLQPKGIAAKQLNVSTLSDNPKTLKMTDRSTQTQTISGRDHTASSKPTQSASALQPSSKTSIAFETAPVLQKDMDLVSPRYSSRSNISLPPNYSDVSDEVRFKMLNDFIIANLDNEDFLKLAEDMDASWRRLGLNGR</sequence>
<feature type="compositionally biased region" description="Polar residues" evidence="1">
    <location>
        <begin position="134"/>
        <end position="172"/>
    </location>
</feature>
<feature type="compositionally biased region" description="Basic and acidic residues" evidence="1">
    <location>
        <begin position="350"/>
        <end position="369"/>
    </location>
</feature>
<feature type="compositionally biased region" description="Polar residues" evidence="1">
    <location>
        <begin position="243"/>
        <end position="260"/>
    </location>
</feature>
<proteinExistence type="predicted"/>
<feature type="region of interest" description="Disordered" evidence="1">
    <location>
        <begin position="452"/>
        <end position="491"/>
    </location>
</feature>
<gene>
    <name evidence="2" type="ORF">EYC84_009541</name>
</gene>
<name>A0A5M9JDE1_MONFR</name>
<keyword evidence="3" id="KW-1185">Reference proteome</keyword>
<feature type="compositionally biased region" description="Low complexity" evidence="1">
    <location>
        <begin position="98"/>
        <end position="111"/>
    </location>
</feature>
<reference evidence="2 3" key="1">
    <citation type="submission" date="2019-06" db="EMBL/GenBank/DDBJ databases">
        <title>Genome Sequence of the Brown Rot Fungal Pathogen Monilinia fructicola.</title>
        <authorList>
            <person name="De Miccolis Angelini R.M."/>
            <person name="Landi L."/>
            <person name="Abate D."/>
            <person name="Pollastro S."/>
            <person name="Romanazzi G."/>
            <person name="Faretra F."/>
        </authorList>
    </citation>
    <scope>NUCLEOTIDE SEQUENCE [LARGE SCALE GENOMIC DNA]</scope>
    <source>
        <strain evidence="2 3">Mfrc123</strain>
    </source>
</reference>
<dbReference type="InterPro" id="IPR004354">
    <property type="entry name" value="Meiotic_Rec114"/>
</dbReference>
<feature type="compositionally biased region" description="Polar residues" evidence="1">
    <location>
        <begin position="112"/>
        <end position="124"/>
    </location>
</feature>
<feature type="compositionally biased region" description="Polar residues" evidence="1">
    <location>
        <begin position="87"/>
        <end position="97"/>
    </location>
</feature>
<organism evidence="2 3">
    <name type="scientific">Monilinia fructicola</name>
    <name type="common">Brown rot fungus</name>
    <name type="synonym">Ciboria fructicola</name>
    <dbReference type="NCBI Taxonomy" id="38448"/>
    <lineage>
        <taxon>Eukaryota</taxon>
        <taxon>Fungi</taxon>
        <taxon>Dikarya</taxon>
        <taxon>Ascomycota</taxon>
        <taxon>Pezizomycotina</taxon>
        <taxon>Leotiomycetes</taxon>
        <taxon>Helotiales</taxon>
        <taxon>Sclerotiniaceae</taxon>
        <taxon>Monilinia</taxon>
    </lineage>
</organism>
<dbReference type="Proteomes" id="UP000322873">
    <property type="component" value="Unassembled WGS sequence"/>
</dbReference>
<comment type="caution">
    <text evidence="2">The sequence shown here is derived from an EMBL/GenBank/DDBJ whole genome shotgun (WGS) entry which is preliminary data.</text>
</comment>
<feature type="region of interest" description="Disordered" evidence="1">
    <location>
        <begin position="87"/>
        <end position="172"/>
    </location>
</feature>
<dbReference type="GO" id="GO:0007131">
    <property type="term" value="P:reciprocal meiotic recombination"/>
    <property type="evidence" value="ECO:0007669"/>
    <property type="project" value="InterPro"/>
</dbReference>
<feature type="region of interest" description="Disordered" evidence="1">
    <location>
        <begin position="329"/>
        <end position="376"/>
    </location>
</feature>
<feature type="region of interest" description="Disordered" evidence="1">
    <location>
        <begin position="234"/>
        <end position="299"/>
    </location>
</feature>
<evidence type="ECO:0000313" key="2">
    <source>
        <dbReference type="EMBL" id="KAA8565696.1"/>
    </source>
</evidence>
<dbReference type="AlphaFoldDB" id="A0A5M9JDE1"/>
<accession>A0A5M9JDE1</accession>
<dbReference type="Pfam" id="PF03525">
    <property type="entry name" value="Meiotic_rec114"/>
    <property type="match status" value="1"/>
</dbReference>